<dbReference type="InterPro" id="IPR029068">
    <property type="entry name" value="Glyas_Bleomycin-R_OHBP_Dase"/>
</dbReference>
<organism evidence="2 3">
    <name type="scientific">Streptomyces aureoversilis</name>
    <dbReference type="NCBI Taxonomy" id="67277"/>
    <lineage>
        <taxon>Bacteria</taxon>
        <taxon>Bacillati</taxon>
        <taxon>Actinomycetota</taxon>
        <taxon>Actinomycetes</taxon>
        <taxon>Kitasatosporales</taxon>
        <taxon>Streptomycetaceae</taxon>
        <taxon>Streptomyces</taxon>
    </lineage>
</organism>
<evidence type="ECO:0000313" key="3">
    <source>
        <dbReference type="Proteomes" id="UP001596222"/>
    </source>
</evidence>
<accession>A0ABV9ZS96</accession>
<dbReference type="InterPro" id="IPR004360">
    <property type="entry name" value="Glyas_Fos-R_dOase_dom"/>
</dbReference>
<dbReference type="Gene3D" id="3.10.180.10">
    <property type="entry name" value="2,3-Dihydroxybiphenyl 1,2-Dioxygenase, domain 1"/>
    <property type="match status" value="1"/>
</dbReference>
<gene>
    <name evidence="2" type="ORF">ACFPP6_02430</name>
</gene>
<evidence type="ECO:0000313" key="2">
    <source>
        <dbReference type="EMBL" id="MFC5143551.1"/>
    </source>
</evidence>
<sequence length="128" mass="13802">MAKANPCNLVDITVPQVAHSEAQKFYTETFGWCVDIDIPGYPIMGTGDGGAQVGLMWEGNPDSGDLAKFWKTGKAMPFLGTDDINATIAAVEGNGGKVLTPKRQKGPVSVAVVQDPWENQWFLWQFGG</sequence>
<dbReference type="EMBL" id="JBHSKJ010000001">
    <property type="protein sequence ID" value="MFC5143551.1"/>
    <property type="molecule type" value="Genomic_DNA"/>
</dbReference>
<name>A0ABV9ZS96_9ACTN</name>
<comment type="caution">
    <text evidence="2">The sequence shown here is derived from an EMBL/GenBank/DDBJ whole genome shotgun (WGS) entry which is preliminary data.</text>
</comment>
<evidence type="ECO:0000259" key="1">
    <source>
        <dbReference type="Pfam" id="PF00903"/>
    </source>
</evidence>
<reference evidence="3" key="1">
    <citation type="journal article" date="2019" name="Int. J. Syst. Evol. Microbiol.">
        <title>The Global Catalogue of Microorganisms (GCM) 10K type strain sequencing project: providing services to taxonomists for standard genome sequencing and annotation.</title>
        <authorList>
            <consortium name="The Broad Institute Genomics Platform"/>
            <consortium name="The Broad Institute Genome Sequencing Center for Infectious Disease"/>
            <person name="Wu L."/>
            <person name="Ma J."/>
        </authorList>
    </citation>
    <scope>NUCLEOTIDE SEQUENCE [LARGE SCALE GENOMIC DNA]</scope>
    <source>
        <strain evidence="3">CGMCC 4.1641</strain>
    </source>
</reference>
<keyword evidence="3" id="KW-1185">Reference proteome</keyword>
<dbReference type="SUPFAM" id="SSF54593">
    <property type="entry name" value="Glyoxalase/Bleomycin resistance protein/Dihydroxybiphenyl dioxygenase"/>
    <property type="match status" value="1"/>
</dbReference>
<dbReference type="RefSeq" id="WP_382036532.1">
    <property type="nucleotide sequence ID" value="NZ_JBHSKJ010000001.1"/>
</dbReference>
<feature type="domain" description="Glyoxalase/fosfomycin resistance/dioxygenase" evidence="1">
    <location>
        <begin position="21"/>
        <end position="121"/>
    </location>
</feature>
<dbReference type="Pfam" id="PF00903">
    <property type="entry name" value="Glyoxalase"/>
    <property type="match status" value="1"/>
</dbReference>
<proteinExistence type="predicted"/>
<protein>
    <submittedName>
        <fullName evidence="2">VOC family protein</fullName>
    </submittedName>
</protein>
<dbReference type="Proteomes" id="UP001596222">
    <property type="component" value="Unassembled WGS sequence"/>
</dbReference>